<protein>
    <submittedName>
        <fullName evidence="2">Uncharacterized protein</fullName>
    </submittedName>
</protein>
<feature type="compositionally biased region" description="Polar residues" evidence="1">
    <location>
        <begin position="1"/>
        <end position="16"/>
    </location>
</feature>
<name>A0ABS7E3J9_9GAMM</name>
<organism evidence="2 3">
    <name type="scientific">Shewanella nanhaiensis</name>
    <dbReference type="NCBI Taxonomy" id="2864872"/>
    <lineage>
        <taxon>Bacteria</taxon>
        <taxon>Pseudomonadati</taxon>
        <taxon>Pseudomonadota</taxon>
        <taxon>Gammaproteobacteria</taxon>
        <taxon>Alteromonadales</taxon>
        <taxon>Shewanellaceae</taxon>
        <taxon>Shewanella</taxon>
    </lineage>
</organism>
<keyword evidence="3" id="KW-1185">Reference proteome</keyword>
<proteinExistence type="predicted"/>
<dbReference type="EMBL" id="JAHZST010000006">
    <property type="protein sequence ID" value="MBW8184159.1"/>
    <property type="molecule type" value="Genomic_DNA"/>
</dbReference>
<feature type="region of interest" description="Disordered" evidence="1">
    <location>
        <begin position="1"/>
        <end position="24"/>
    </location>
</feature>
<comment type="caution">
    <text evidence="2">The sequence shown here is derived from an EMBL/GenBank/DDBJ whole genome shotgun (WGS) entry which is preliminary data.</text>
</comment>
<evidence type="ECO:0000256" key="1">
    <source>
        <dbReference type="SAM" id="MobiDB-lite"/>
    </source>
</evidence>
<reference evidence="2 3" key="1">
    <citation type="submission" date="2021-07" db="EMBL/GenBank/DDBJ databases">
        <title>Shewanella sp. nov, isolated from SCS.</title>
        <authorList>
            <person name="Cao W.R."/>
        </authorList>
    </citation>
    <scope>NUCLEOTIDE SEQUENCE [LARGE SCALE GENOMIC DNA]</scope>
    <source>
        <strain evidence="2 3">NR704-98</strain>
    </source>
</reference>
<gene>
    <name evidence="2" type="ORF">K0625_10770</name>
</gene>
<sequence length="63" mass="6758">MKTLMNSESTTSQTSAKPDKAQDNRITIIEDALLESVSGGNVADDGICIGHQFCEIPPHNDRG</sequence>
<accession>A0ABS7E3J9</accession>
<dbReference type="RefSeq" id="WP_220109686.1">
    <property type="nucleotide sequence ID" value="NZ_JAHZST010000006.1"/>
</dbReference>
<evidence type="ECO:0000313" key="3">
    <source>
        <dbReference type="Proteomes" id="UP001195963"/>
    </source>
</evidence>
<evidence type="ECO:0000313" key="2">
    <source>
        <dbReference type="EMBL" id="MBW8184159.1"/>
    </source>
</evidence>
<dbReference type="Proteomes" id="UP001195963">
    <property type="component" value="Unassembled WGS sequence"/>
</dbReference>